<evidence type="ECO:0000313" key="1">
    <source>
        <dbReference type="EMBL" id="EDY20653.1"/>
    </source>
</evidence>
<accession>B4CYW2</accession>
<comment type="caution">
    <text evidence="1">The sequence shown here is derived from an EMBL/GenBank/DDBJ whole genome shotgun (WGS) entry which is preliminary data.</text>
</comment>
<protein>
    <submittedName>
        <fullName evidence="1">Uncharacterized protein</fullName>
    </submittedName>
</protein>
<name>B4CYW2_9BACT</name>
<gene>
    <name evidence="1" type="ORF">CfE428DRAFT_1850</name>
</gene>
<evidence type="ECO:0000313" key="2">
    <source>
        <dbReference type="Proteomes" id="UP000005824"/>
    </source>
</evidence>
<proteinExistence type="predicted"/>
<dbReference type="Proteomes" id="UP000005824">
    <property type="component" value="Unassembled WGS sequence"/>
</dbReference>
<reference evidence="1 2" key="1">
    <citation type="journal article" date="2011" name="J. Bacteriol.">
        <title>Genome sequence of Chthoniobacter flavus Ellin428, an aerobic heterotrophic soil bacterium.</title>
        <authorList>
            <person name="Kant R."/>
            <person name="van Passel M.W."/>
            <person name="Palva A."/>
            <person name="Lucas S."/>
            <person name="Lapidus A."/>
            <person name="Glavina Del Rio T."/>
            <person name="Dalin E."/>
            <person name="Tice H."/>
            <person name="Bruce D."/>
            <person name="Goodwin L."/>
            <person name="Pitluck S."/>
            <person name="Larimer F.W."/>
            <person name="Land M.L."/>
            <person name="Hauser L."/>
            <person name="Sangwan P."/>
            <person name="de Vos W.M."/>
            <person name="Janssen P.H."/>
            <person name="Smidt H."/>
        </authorList>
    </citation>
    <scope>NUCLEOTIDE SEQUENCE [LARGE SCALE GENOMIC DNA]</scope>
    <source>
        <strain evidence="1 2">Ellin428</strain>
    </source>
</reference>
<dbReference type="EMBL" id="ABVL01000004">
    <property type="protein sequence ID" value="EDY20653.1"/>
    <property type="molecule type" value="Genomic_DNA"/>
</dbReference>
<dbReference type="AlphaFoldDB" id="B4CYW2"/>
<sequence length="81" mass="9341">MNIFSLSHLQYLARKLPDPATATQRVIRLPLAEWDRIADADHPAGEFEDHNNPYVEFEVVQWKNIKGISSPRWVLRGLVAM</sequence>
<dbReference type="InParanoid" id="B4CYW2"/>
<dbReference type="RefSeq" id="WP_006979176.1">
    <property type="nucleotide sequence ID" value="NZ_ABVL01000004.1"/>
</dbReference>
<organism evidence="1 2">
    <name type="scientific">Chthoniobacter flavus Ellin428</name>
    <dbReference type="NCBI Taxonomy" id="497964"/>
    <lineage>
        <taxon>Bacteria</taxon>
        <taxon>Pseudomonadati</taxon>
        <taxon>Verrucomicrobiota</taxon>
        <taxon>Spartobacteria</taxon>
        <taxon>Chthoniobacterales</taxon>
        <taxon>Chthoniobacteraceae</taxon>
        <taxon>Chthoniobacter</taxon>
    </lineage>
</organism>
<keyword evidence="2" id="KW-1185">Reference proteome</keyword>